<feature type="transmembrane region" description="Helical" evidence="1">
    <location>
        <begin position="12"/>
        <end position="30"/>
    </location>
</feature>
<keyword evidence="1" id="KW-0472">Membrane</keyword>
<dbReference type="AlphaFoldDB" id="A0A6C0LII7"/>
<accession>A0A6C0LII7</accession>
<evidence type="ECO:0000256" key="1">
    <source>
        <dbReference type="SAM" id="Phobius"/>
    </source>
</evidence>
<protein>
    <submittedName>
        <fullName evidence="2">Uncharacterized protein</fullName>
    </submittedName>
</protein>
<organism evidence="2">
    <name type="scientific">viral metagenome</name>
    <dbReference type="NCBI Taxonomy" id="1070528"/>
    <lineage>
        <taxon>unclassified sequences</taxon>
        <taxon>metagenomes</taxon>
        <taxon>organismal metagenomes</taxon>
    </lineage>
</organism>
<keyword evidence="1" id="KW-0812">Transmembrane</keyword>
<evidence type="ECO:0000313" key="2">
    <source>
        <dbReference type="EMBL" id="QHU29805.1"/>
    </source>
</evidence>
<sequence length="134" mass="15534">MKFLENLFTNKTFLYVVVFLTILTVLGYMSEKRYDSVVFLIAMGLILKTYNGNLAIILLAAVFITSIYTYIKTNTLEHMSGFRSRYKSKSSTSNNKDTKVERMTNIKNTYNDLIETIKEKTAIIKELSEEMKQK</sequence>
<keyword evidence="1" id="KW-1133">Transmembrane helix</keyword>
<feature type="transmembrane region" description="Helical" evidence="1">
    <location>
        <begin position="50"/>
        <end position="71"/>
    </location>
</feature>
<proteinExistence type="predicted"/>
<dbReference type="EMBL" id="MN740497">
    <property type="protein sequence ID" value="QHU29805.1"/>
    <property type="molecule type" value="Genomic_DNA"/>
</dbReference>
<name>A0A6C0LII7_9ZZZZ</name>
<reference evidence="2" key="1">
    <citation type="journal article" date="2020" name="Nature">
        <title>Giant virus diversity and host interactions through global metagenomics.</title>
        <authorList>
            <person name="Schulz F."/>
            <person name="Roux S."/>
            <person name="Paez-Espino D."/>
            <person name="Jungbluth S."/>
            <person name="Walsh D.A."/>
            <person name="Denef V.J."/>
            <person name="McMahon K.D."/>
            <person name="Konstantinidis K.T."/>
            <person name="Eloe-Fadrosh E.A."/>
            <person name="Kyrpides N.C."/>
            <person name="Woyke T."/>
        </authorList>
    </citation>
    <scope>NUCLEOTIDE SEQUENCE</scope>
    <source>
        <strain evidence="2">GVMAG-M-3300027810-10</strain>
    </source>
</reference>